<feature type="transmembrane region" description="Helical" evidence="8">
    <location>
        <begin position="303"/>
        <end position="326"/>
    </location>
</feature>
<evidence type="ECO:0000256" key="7">
    <source>
        <dbReference type="SAM" id="MobiDB-lite"/>
    </source>
</evidence>
<keyword evidence="3 8" id="KW-0812">Transmembrane</keyword>
<feature type="transmembrane region" description="Helical" evidence="8">
    <location>
        <begin position="158"/>
        <end position="176"/>
    </location>
</feature>
<feature type="transmembrane region" description="Helical" evidence="8">
    <location>
        <begin position="254"/>
        <end position="275"/>
    </location>
</feature>
<keyword evidence="10" id="KW-1185">Reference proteome</keyword>
<evidence type="ECO:0000256" key="5">
    <source>
        <dbReference type="ARBA" id="ARBA00022989"/>
    </source>
</evidence>
<dbReference type="AlphaFoldDB" id="A0A163XDS8"/>
<dbReference type="GO" id="GO:0015293">
    <property type="term" value="F:symporter activity"/>
    <property type="evidence" value="ECO:0007669"/>
    <property type="project" value="UniProtKB-KW"/>
</dbReference>
<feature type="transmembrane region" description="Helical" evidence="8">
    <location>
        <begin position="373"/>
        <end position="393"/>
    </location>
</feature>
<keyword evidence="2" id="KW-0813">Transport</keyword>
<comment type="caution">
    <text evidence="9">The sequence shown here is derived from an EMBL/GenBank/DDBJ whole genome shotgun (WGS) entry which is preliminary data.</text>
</comment>
<feature type="transmembrane region" description="Helical" evidence="8">
    <location>
        <begin position="413"/>
        <end position="433"/>
    </location>
</feature>
<evidence type="ECO:0000313" key="9">
    <source>
        <dbReference type="EMBL" id="KZD20778.1"/>
    </source>
</evidence>
<dbReference type="STRING" id="943830.A4A58_16100"/>
<evidence type="ECO:0000256" key="8">
    <source>
        <dbReference type="SAM" id="Phobius"/>
    </source>
</evidence>
<feature type="region of interest" description="Disordered" evidence="7">
    <location>
        <begin position="1"/>
        <end position="26"/>
    </location>
</feature>
<feature type="compositionally biased region" description="Basic and acidic residues" evidence="7">
    <location>
        <begin position="1"/>
        <end position="11"/>
    </location>
</feature>
<organism evidence="9 10">
    <name type="scientific">Tardiphaga robiniae</name>
    <dbReference type="NCBI Taxonomy" id="943830"/>
    <lineage>
        <taxon>Bacteria</taxon>
        <taxon>Pseudomonadati</taxon>
        <taxon>Pseudomonadota</taxon>
        <taxon>Alphaproteobacteria</taxon>
        <taxon>Hyphomicrobiales</taxon>
        <taxon>Nitrobacteraceae</taxon>
        <taxon>Tardiphaga</taxon>
    </lineage>
</organism>
<keyword evidence="5 8" id="KW-1133">Transmembrane helix</keyword>
<feature type="transmembrane region" description="Helical" evidence="8">
    <location>
        <begin position="127"/>
        <end position="146"/>
    </location>
</feature>
<dbReference type="GO" id="GO:0005886">
    <property type="term" value="C:plasma membrane"/>
    <property type="evidence" value="ECO:0007669"/>
    <property type="project" value="TreeGrafter"/>
</dbReference>
<evidence type="ECO:0000256" key="4">
    <source>
        <dbReference type="ARBA" id="ARBA00022847"/>
    </source>
</evidence>
<name>A0A163XDS8_9BRAD</name>
<reference evidence="9 10" key="1">
    <citation type="submission" date="2016-03" db="EMBL/GenBank/DDBJ databases">
        <title>Microsymbionts genomes from the relict species Vavilovia formosa (Stev.) Fed.</title>
        <authorList>
            <person name="Kopat V."/>
            <person name="Chirak E."/>
            <person name="Kimeklis A."/>
            <person name="Andronov E."/>
        </authorList>
    </citation>
    <scope>NUCLEOTIDE SEQUENCE [LARGE SCALE GENOMIC DNA]</scope>
    <source>
        <strain evidence="9 10">Vaf07</strain>
    </source>
</reference>
<dbReference type="OrthoDB" id="9787548at2"/>
<proteinExistence type="predicted"/>
<keyword evidence="4" id="KW-0769">Symport</keyword>
<evidence type="ECO:0000256" key="1">
    <source>
        <dbReference type="ARBA" id="ARBA00004141"/>
    </source>
</evidence>
<dbReference type="EMBL" id="LVYV01000054">
    <property type="protein sequence ID" value="KZD20778.1"/>
    <property type="molecule type" value="Genomic_DNA"/>
</dbReference>
<dbReference type="Proteomes" id="UP000076574">
    <property type="component" value="Unassembled WGS sequence"/>
</dbReference>
<dbReference type="PANTHER" id="PTHR11706">
    <property type="entry name" value="SOLUTE CARRIER PROTEIN FAMILY 11 MEMBER"/>
    <property type="match status" value="1"/>
</dbReference>
<evidence type="ECO:0000313" key="10">
    <source>
        <dbReference type="Proteomes" id="UP000076574"/>
    </source>
</evidence>
<keyword evidence="6 8" id="KW-0472">Membrane</keyword>
<dbReference type="GO" id="GO:0034755">
    <property type="term" value="P:iron ion transmembrane transport"/>
    <property type="evidence" value="ECO:0007669"/>
    <property type="project" value="TreeGrafter"/>
</dbReference>
<evidence type="ECO:0000256" key="6">
    <source>
        <dbReference type="ARBA" id="ARBA00023136"/>
    </source>
</evidence>
<dbReference type="Pfam" id="PF01566">
    <property type="entry name" value="Nramp"/>
    <property type="match status" value="1"/>
</dbReference>
<feature type="transmembrane region" description="Helical" evidence="8">
    <location>
        <begin position="55"/>
        <end position="75"/>
    </location>
</feature>
<dbReference type="PANTHER" id="PTHR11706:SF33">
    <property type="entry name" value="NATURAL RESISTANCE-ASSOCIATED MACROPHAGE PROTEIN 2"/>
    <property type="match status" value="1"/>
</dbReference>
<feature type="transmembrane region" description="Helical" evidence="8">
    <location>
        <begin position="196"/>
        <end position="217"/>
    </location>
</feature>
<feature type="transmembrane region" description="Helical" evidence="8">
    <location>
        <begin position="96"/>
        <end position="115"/>
    </location>
</feature>
<comment type="subcellular location">
    <subcellularLocation>
        <location evidence="1">Membrane</location>
        <topology evidence="1">Multi-pass membrane protein</topology>
    </subcellularLocation>
</comment>
<dbReference type="GO" id="GO:0015086">
    <property type="term" value="F:cadmium ion transmembrane transporter activity"/>
    <property type="evidence" value="ECO:0007669"/>
    <property type="project" value="TreeGrafter"/>
</dbReference>
<dbReference type="RefSeq" id="WP_068737510.1">
    <property type="nucleotide sequence ID" value="NZ_LVYV01000054.1"/>
</dbReference>
<evidence type="ECO:0000256" key="2">
    <source>
        <dbReference type="ARBA" id="ARBA00022448"/>
    </source>
</evidence>
<evidence type="ECO:0000256" key="3">
    <source>
        <dbReference type="ARBA" id="ARBA00022692"/>
    </source>
</evidence>
<dbReference type="InterPro" id="IPR001046">
    <property type="entry name" value="NRAMP_fam"/>
</dbReference>
<sequence length="434" mass="45989">MSDQSSEKPDDQEAEATGPKGFLKRLGPGLITGASDDDPSGIGTYSQAGAQLGYGIGWTMLLTFPLMVAIQEISGRVGRVTGRGISGNVCRHYPESLLHLIVSLLFITNTVNIAADLGAMADATKLLVGGHGIVYVVLFGVLSVGAQIFFDYKRYVSVLKWLTLCLFSYVAALAVVKVDWSAALTGILLPQITWSGSYLTTIVAILGTTISPYLFFWQASQEAEDERIDPAKAPLLERPIGAAMEFSRIRADTIVGMAFSNLIAVSIIITAAATLNASGKTDIESSAQAAEALRPIAGVFAEWIFALGIVGTGLLAIPVLAGSTAYAVGEGQRWLVGLDRKPREAVAFYSVLALSAVIGIALNFTSINPISALYWSAVINGVLAVPVMVLLMVMSRRKDVMGDFVIKGPLHWLGWLSTAAMAISVVAMVAGIFL</sequence>
<accession>A0A163XDS8</accession>
<gene>
    <name evidence="9" type="ORF">A4A58_16100</name>
</gene>
<dbReference type="GO" id="GO:0005384">
    <property type="term" value="F:manganese ion transmembrane transporter activity"/>
    <property type="evidence" value="ECO:0007669"/>
    <property type="project" value="TreeGrafter"/>
</dbReference>
<protein>
    <submittedName>
        <fullName evidence="9">Iron transporter</fullName>
    </submittedName>
</protein>
<feature type="transmembrane region" description="Helical" evidence="8">
    <location>
        <begin position="346"/>
        <end position="367"/>
    </location>
</feature>